<evidence type="ECO:0000313" key="1">
    <source>
        <dbReference type="EMBL" id="RGP78308.1"/>
    </source>
</evidence>
<evidence type="ECO:0000313" key="2">
    <source>
        <dbReference type="Proteomes" id="UP000266234"/>
    </source>
</evidence>
<gene>
    <name evidence="1" type="ORF">FLONG3_3623</name>
</gene>
<dbReference type="SUPFAM" id="SSF52047">
    <property type="entry name" value="RNI-like"/>
    <property type="match status" value="1"/>
</dbReference>
<organism evidence="1 2">
    <name type="scientific">Fusarium longipes</name>
    <dbReference type="NCBI Taxonomy" id="694270"/>
    <lineage>
        <taxon>Eukaryota</taxon>
        <taxon>Fungi</taxon>
        <taxon>Dikarya</taxon>
        <taxon>Ascomycota</taxon>
        <taxon>Pezizomycotina</taxon>
        <taxon>Sordariomycetes</taxon>
        <taxon>Hypocreomycetidae</taxon>
        <taxon>Hypocreales</taxon>
        <taxon>Nectriaceae</taxon>
        <taxon>Fusarium</taxon>
    </lineage>
</organism>
<protein>
    <recommendedName>
        <fullName evidence="3">F-box domain-containing protein</fullName>
    </recommendedName>
</protein>
<evidence type="ECO:0008006" key="3">
    <source>
        <dbReference type="Google" id="ProtNLM"/>
    </source>
</evidence>
<proteinExistence type="predicted"/>
<name>A0A395T0S5_9HYPO</name>
<reference evidence="1 2" key="1">
    <citation type="journal article" date="2018" name="PLoS Pathog.">
        <title>Evolution of structural diversity of trichothecenes, a family of toxins produced by plant pathogenic and entomopathogenic fungi.</title>
        <authorList>
            <person name="Proctor R.H."/>
            <person name="McCormick S.P."/>
            <person name="Kim H.S."/>
            <person name="Cardoza R.E."/>
            <person name="Stanley A.M."/>
            <person name="Lindo L."/>
            <person name="Kelly A."/>
            <person name="Brown D.W."/>
            <person name="Lee T."/>
            <person name="Vaughan M.M."/>
            <person name="Alexander N.J."/>
            <person name="Busman M."/>
            <person name="Gutierrez S."/>
        </authorList>
    </citation>
    <scope>NUCLEOTIDE SEQUENCE [LARGE SCALE GENOMIC DNA]</scope>
    <source>
        <strain evidence="1 2">NRRL 20695</strain>
    </source>
</reference>
<dbReference type="EMBL" id="PXOG01000071">
    <property type="protein sequence ID" value="RGP78308.1"/>
    <property type="molecule type" value="Genomic_DNA"/>
</dbReference>
<dbReference type="OrthoDB" id="3140657at2759"/>
<dbReference type="PANTHER" id="PTHR42057:SF2">
    <property type="entry name" value="F-BOX DOMAIN PROTEIN (AFU_ORTHOLOGUE AFUA_4G00200)-RELATED"/>
    <property type="match status" value="1"/>
</dbReference>
<dbReference type="PANTHER" id="PTHR42057">
    <property type="entry name" value="F-BOX DOMAIN PROTEIN (AFU_ORTHOLOGUE AFUA_4G00200)"/>
    <property type="match status" value="1"/>
</dbReference>
<comment type="caution">
    <text evidence="1">The sequence shown here is derived from an EMBL/GenBank/DDBJ whole genome shotgun (WGS) entry which is preliminary data.</text>
</comment>
<dbReference type="AlphaFoldDB" id="A0A395T0S5"/>
<dbReference type="Proteomes" id="UP000266234">
    <property type="component" value="Unassembled WGS sequence"/>
</dbReference>
<dbReference type="InterPro" id="IPR032675">
    <property type="entry name" value="LRR_dom_sf"/>
</dbReference>
<sequence>MEKLPGEVLDLIIGELSDSWEQCDLYGARLVCQTWNQFAIRLLFSTVTFYTNDESMSNDFRSWNRLMDLQSVKNTVQRVIIQTCPRRSHQHEVWKLWEERGQWPAFRSAINRIAELGNLTALEIHFNPPWGEGPSARRFAMEAVYQALKQREERASRDGSVKLVSIQELRLENLQNIDPPDALGNGLLKGIKRLHLNILGNRLIRYTSYGDISASDYRVTERLKFDDILRNKILVPVMNQLVELNISSHYEWGLLPSRFNGNGLMFPNLRTLILSDFYIGHYDQLDWVFDQKTLTCLRLQHCHVVTHFRFQFHNHLVWNVDINDWATFDGEPWFAGESGSNFFSFNLRWNTIFDNIRESLPNLTDFGTTWRIERDPCADAYSVPSMYNMTGRYMVFDDESVPGGFTTYFGDPRENDKINSESPWSQELFSYEKDASALHSLLQTVHDRRRRVRYF</sequence>
<accession>A0A395T0S5</accession>
<dbReference type="Gene3D" id="3.80.10.10">
    <property type="entry name" value="Ribonuclease Inhibitor"/>
    <property type="match status" value="1"/>
</dbReference>
<keyword evidence="2" id="KW-1185">Reference proteome</keyword>